<dbReference type="Gene3D" id="3.40.630.10">
    <property type="entry name" value="Zn peptidases"/>
    <property type="match status" value="1"/>
</dbReference>
<dbReference type="InterPro" id="IPR050072">
    <property type="entry name" value="Peptidase_M20A"/>
</dbReference>
<dbReference type="AlphaFoldDB" id="A0A540WDC2"/>
<proteinExistence type="predicted"/>
<keyword evidence="2" id="KW-0378">Hydrolase</keyword>
<name>A0A540WDC2_9ACTN</name>
<dbReference type="OrthoDB" id="7055905at2"/>
<keyword evidence="3" id="KW-1185">Reference proteome</keyword>
<protein>
    <submittedName>
        <fullName evidence="2">M20/M25/M40 family metallo-hydrolase</fullName>
    </submittedName>
</protein>
<dbReference type="GO" id="GO:0016787">
    <property type="term" value="F:hydrolase activity"/>
    <property type="evidence" value="ECO:0007669"/>
    <property type="project" value="UniProtKB-KW"/>
</dbReference>
<evidence type="ECO:0000313" key="2">
    <source>
        <dbReference type="EMBL" id="TQF07040.1"/>
    </source>
</evidence>
<organism evidence="2 3">
    <name type="scientific">Kitasatospora acidiphila</name>
    <dbReference type="NCBI Taxonomy" id="2567942"/>
    <lineage>
        <taxon>Bacteria</taxon>
        <taxon>Bacillati</taxon>
        <taxon>Actinomycetota</taxon>
        <taxon>Actinomycetes</taxon>
        <taxon>Kitasatosporales</taxon>
        <taxon>Streptomycetaceae</taxon>
        <taxon>Kitasatospora</taxon>
    </lineage>
</organism>
<dbReference type="Proteomes" id="UP000319103">
    <property type="component" value="Unassembled WGS sequence"/>
</dbReference>
<dbReference type="EMBL" id="VIGB01000003">
    <property type="protein sequence ID" value="TQF07040.1"/>
    <property type="molecule type" value="Genomic_DNA"/>
</dbReference>
<comment type="caution">
    <text evidence="2">The sequence shown here is derived from an EMBL/GenBank/DDBJ whole genome shotgun (WGS) entry which is preliminary data.</text>
</comment>
<dbReference type="PANTHER" id="PTHR43808:SF25">
    <property type="entry name" value="PEPTIDASE M20 DIMERISATION DOMAIN-CONTAINING PROTEIN"/>
    <property type="match status" value="1"/>
</dbReference>
<sequence>MQERTTDGQRDEPARPRVAGVARRVAPVTGASASARRQVRLWSERHRDRIAEAIGTLVRVPTVAPDEPLAAGPLTDYLRGARFTVRSEPPHSGLLGHPDHTPSALPEPAPARPNLRAALPRVPGLPTVLFSAHTDVLPAQRHPEPWSGRFDGVRVHGRGSADTKGNIVMLVEAVRCLHELGLPMRANVELDLVSDEQAGGNGALSTLLHGVHAQEVVVLKPTGLTVHHGHPGCLGFEVEAQAAADGQAHRVDAVDACLAALDRLRVLERCWLEQAADCPGFERAARPLELDVSALAADASHWSDPDRCGFRATLGFLPDRTRAEAAAEIERTVLTGAGAERLRLSWRGIRHDAYLGASDGPAAEQLRAAVRWAGGAPGNAAAWQASCDARLYHRWSTAETLVFGCGDLRDAHTDHESIDVGQVLDGLATLVGHLTGAAQLSRGAGAGS</sequence>
<dbReference type="PANTHER" id="PTHR43808">
    <property type="entry name" value="ACETYLORNITHINE DEACETYLASE"/>
    <property type="match status" value="1"/>
</dbReference>
<dbReference type="SUPFAM" id="SSF53187">
    <property type="entry name" value="Zn-dependent exopeptidases"/>
    <property type="match status" value="1"/>
</dbReference>
<dbReference type="InterPro" id="IPR002933">
    <property type="entry name" value="Peptidase_M20"/>
</dbReference>
<accession>A0A540WDC2</accession>
<reference evidence="2 3" key="1">
    <citation type="submission" date="2019-06" db="EMBL/GenBank/DDBJ databases">
        <title>Description of Kitasatospora acidophila sp. nov. isolated from pine grove soil, and reclassification of Streptomyces novaecaesareae to Kitasatospora novaeceasareae comb. nov.</title>
        <authorList>
            <person name="Kim M.J."/>
        </authorList>
    </citation>
    <scope>NUCLEOTIDE SEQUENCE [LARGE SCALE GENOMIC DNA]</scope>
    <source>
        <strain evidence="2 3">MMS16-CNU292</strain>
    </source>
</reference>
<evidence type="ECO:0000256" key="1">
    <source>
        <dbReference type="SAM" id="MobiDB-lite"/>
    </source>
</evidence>
<dbReference type="Pfam" id="PF01546">
    <property type="entry name" value="Peptidase_M20"/>
    <property type="match status" value="1"/>
</dbReference>
<gene>
    <name evidence="2" type="ORF">E6W39_38740</name>
</gene>
<feature type="region of interest" description="Disordered" evidence="1">
    <location>
        <begin position="88"/>
        <end position="115"/>
    </location>
</feature>
<dbReference type="Gene3D" id="3.30.70.360">
    <property type="match status" value="1"/>
</dbReference>
<evidence type="ECO:0000313" key="3">
    <source>
        <dbReference type="Proteomes" id="UP000319103"/>
    </source>
</evidence>